<organism evidence="2 3">
    <name type="scientific">Toxoplasma gondii p89</name>
    <dbReference type="NCBI Taxonomy" id="943119"/>
    <lineage>
        <taxon>Eukaryota</taxon>
        <taxon>Sar</taxon>
        <taxon>Alveolata</taxon>
        <taxon>Apicomplexa</taxon>
        <taxon>Conoidasida</taxon>
        <taxon>Coccidia</taxon>
        <taxon>Eucoccidiorida</taxon>
        <taxon>Eimeriorina</taxon>
        <taxon>Sarcocystidae</taxon>
        <taxon>Toxoplasma</taxon>
    </lineage>
</organism>
<feature type="compositionally biased region" description="Basic and acidic residues" evidence="1">
    <location>
        <begin position="232"/>
        <end position="245"/>
    </location>
</feature>
<feature type="compositionally biased region" description="Acidic residues" evidence="1">
    <location>
        <begin position="147"/>
        <end position="156"/>
    </location>
</feature>
<evidence type="ECO:0000313" key="3">
    <source>
        <dbReference type="Proteomes" id="UP000028828"/>
    </source>
</evidence>
<evidence type="ECO:0000313" key="2">
    <source>
        <dbReference type="EMBL" id="KFG40643.1"/>
    </source>
</evidence>
<dbReference type="AlphaFoldDB" id="A0A086K8C5"/>
<feature type="region of interest" description="Disordered" evidence="1">
    <location>
        <begin position="212"/>
        <end position="267"/>
    </location>
</feature>
<name>A0A086K8C5_TOXGO</name>
<feature type="compositionally biased region" description="Polar residues" evidence="1">
    <location>
        <begin position="247"/>
        <end position="257"/>
    </location>
</feature>
<protein>
    <submittedName>
        <fullName evidence="2">AP2 domain transcription factor AP2XI-1</fullName>
    </submittedName>
</protein>
<gene>
    <name evidence="2" type="ORF">TGP89_309410</name>
</gene>
<feature type="compositionally biased region" description="Polar residues" evidence="1">
    <location>
        <begin position="212"/>
        <end position="224"/>
    </location>
</feature>
<feature type="compositionally biased region" description="Polar residues" evidence="1">
    <location>
        <begin position="869"/>
        <end position="887"/>
    </location>
</feature>
<feature type="compositionally biased region" description="Polar residues" evidence="1">
    <location>
        <begin position="921"/>
        <end position="931"/>
    </location>
</feature>
<sequence>MTQEEPRLTGQLHTPIPGPIQPSEIEEMENAVTPKCADVAPAAAASHSSHSSASTVGDLSDGSSDPDSQPSRGDVRDEELAKAAVFDALTPKHSPEPRAVAAELHTAPVAGPDDASRPIALFHPDGPEENAWKADGETATIHGGEASQEEGADSSSEDLRQDQRTQGRPVASPLPSSFEHASSFLRLVSSAIGAPQAGSSLSRLGIPVRSETASQLAAGSTTLASFAPPGKTKFDSARSDDDRESSWIFSSPTSSGRNAGASPLLSLSGRAPFQRGLSSHRESPYPAFLPKAASARSSTSCESQFLSAPNAERDCFQHSPSVSPPPSTDPATVFEGDGGDASKTQRLTPSKPCKLPAEYEAVALLLRARQEAKNEGDESPRNRFAGEADAMIAAWLRNLSNEDFDVLLRYIRRVTGAKRSESSAFAPARTARVSGASSSLGVPAQAVSAISQASPEFRGVTPSQGYPRKPEKSQSPPSHFLLSGCEPSDNPKTDVAGLERHLRTALQCAGASSGTPENCMLPVLASVREEIRGMPSEKETRARFVEDLYEVRRNAFHRQEAARYGGYVSCLACGCTVCGCSKFGEGQPSWISTLLLTAPSSSWTCARAMEREFDRKNAERAAAAATAKAARGGRFPKKAEKSPCHVYNTRCSSAASIGNGTPSTATGNGKGTMLSEAPAEGATGKTAGSWAGWNGWARRPETPKKRRVKESLESGIRFANALSQVEEESEDEPNPSAKDTSVYTLPALESGNAPRDGRASAASSKRKHTFLEPAALPCFSVKRMRYAELQGEILEEGAGKLDGCESGKEKGIASRTRTAKKPLRLSVSSKLPYLRSGAEHSGHELFRSRAKPDGELSCEVNAARRGKRSCSSEVHNHGGQSTRPRTSSVRDGKIPSLGVSGTDLAQQPPAKALGHQEKTPHSGTIDSNKGTTAKESKRVSTAKAGTAKSAFPQRRQFRIHHMIPEPEVKEGLLFNPTPAHFNKYPKARGVWFDPHRNLVRTCWKENGKAKTVGFPVAKFGLDEARFLAVQLHQFKCPEDPVPSDLQGKLPAVPRQEFEWC</sequence>
<comment type="caution">
    <text evidence="2">The sequence shown here is derived from an EMBL/GenBank/DDBJ whole genome shotgun (WGS) entry which is preliminary data.</text>
</comment>
<feature type="region of interest" description="Disordered" evidence="1">
    <location>
        <begin position="453"/>
        <end position="492"/>
    </location>
</feature>
<dbReference type="VEuPathDB" id="ToxoDB:TGP89_309410"/>
<feature type="region of interest" description="Disordered" evidence="1">
    <location>
        <begin position="678"/>
        <end position="766"/>
    </location>
</feature>
<proteinExistence type="predicted"/>
<accession>A0A086K8C5</accession>
<dbReference type="Proteomes" id="UP000028828">
    <property type="component" value="Unassembled WGS sequence"/>
</dbReference>
<feature type="region of interest" description="Disordered" evidence="1">
    <location>
        <begin position="314"/>
        <end position="351"/>
    </location>
</feature>
<reference evidence="2 3" key="1">
    <citation type="submission" date="2014-03" db="EMBL/GenBank/DDBJ databases">
        <authorList>
            <person name="Sibley D."/>
            <person name="Venepally P."/>
            <person name="Karamycheva S."/>
            <person name="Hadjithomas M."/>
            <person name="Khan A."/>
            <person name="Brunk B."/>
            <person name="Roos D."/>
            <person name="Caler E."/>
            <person name="Lorenzi H."/>
        </authorList>
    </citation>
    <scope>NUCLEOTIDE SEQUENCE [LARGE SCALE GENOMIC DNA]</scope>
    <source>
        <strain evidence="3">p89</strain>
    </source>
</reference>
<dbReference type="EMBL" id="AEYI02001174">
    <property type="protein sequence ID" value="KFG40643.1"/>
    <property type="molecule type" value="Genomic_DNA"/>
</dbReference>
<dbReference type="OrthoDB" id="330787at2759"/>
<evidence type="ECO:0000256" key="1">
    <source>
        <dbReference type="SAM" id="MobiDB-lite"/>
    </source>
</evidence>
<feature type="region of interest" description="Disordered" evidence="1">
    <location>
        <begin position="1"/>
        <end position="176"/>
    </location>
</feature>
<feature type="region of interest" description="Disordered" evidence="1">
    <location>
        <begin position="863"/>
        <end position="953"/>
    </location>
</feature>
<dbReference type="Gene3D" id="1.20.5.2050">
    <property type="match status" value="1"/>
</dbReference>
<feature type="compositionally biased region" description="Low complexity" evidence="1">
    <location>
        <begin position="40"/>
        <end position="72"/>
    </location>
</feature>